<dbReference type="GO" id="GO:0003964">
    <property type="term" value="F:RNA-directed DNA polymerase activity"/>
    <property type="evidence" value="ECO:0007669"/>
    <property type="project" value="UniProtKB-KW"/>
</dbReference>
<dbReference type="Gene3D" id="3.30.420.10">
    <property type="entry name" value="Ribonuclease H-like superfamily/Ribonuclease H"/>
    <property type="match status" value="1"/>
</dbReference>
<dbReference type="PANTHER" id="PTHR37984">
    <property type="entry name" value="PROTEIN CBG26694"/>
    <property type="match status" value="1"/>
</dbReference>
<gene>
    <name evidence="2" type="primary">Tf2-8_7</name>
    <name evidence="2" type="ORF">CDAR_439581</name>
</gene>
<dbReference type="SUPFAM" id="SSF53098">
    <property type="entry name" value="Ribonuclease H-like"/>
    <property type="match status" value="1"/>
</dbReference>
<keyword evidence="2" id="KW-0808">Transferase</keyword>
<feature type="domain" description="Integrase catalytic" evidence="1">
    <location>
        <begin position="1"/>
        <end position="76"/>
    </location>
</feature>
<dbReference type="GO" id="GO:0003676">
    <property type="term" value="F:nucleic acid binding"/>
    <property type="evidence" value="ECO:0007669"/>
    <property type="project" value="InterPro"/>
</dbReference>
<dbReference type="EMBL" id="BPLQ01000489">
    <property type="protein sequence ID" value="GIX71979.1"/>
    <property type="molecule type" value="Genomic_DNA"/>
</dbReference>
<accession>A0AAV4MHI8</accession>
<reference evidence="2 3" key="1">
    <citation type="submission" date="2021-06" db="EMBL/GenBank/DDBJ databases">
        <title>Caerostris darwini draft genome.</title>
        <authorList>
            <person name="Kono N."/>
            <person name="Arakawa K."/>
        </authorList>
    </citation>
    <scope>NUCLEOTIDE SEQUENCE [LARGE SCALE GENOMIC DNA]</scope>
</reference>
<organism evidence="2 3">
    <name type="scientific">Caerostris darwini</name>
    <dbReference type="NCBI Taxonomy" id="1538125"/>
    <lineage>
        <taxon>Eukaryota</taxon>
        <taxon>Metazoa</taxon>
        <taxon>Ecdysozoa</taxon>
        <taxon>Arthropoda</taxon>
        <taxon>Chelicerata</taxon>
        <taxon>Arachnida</taxon>
        <taxon>Araneae</taxon>
        <taxon>Araneomorphae</taxon>
        <taxon>Entelegynae</taxon>
        <taxon>Araneoidea</taxon>
        <taxon>Araneidae</taxon>
        <taxon>Caerostris</taxon>
    </lineage>
</organism>
<protein>
    <submittedName>
        <fullName evidence="2">Reverse transcriptase</fullName>
    </submittedName>
</protein>
<evidence type="ECO:0000313" key="3">
    <source>
        <dbReference type="Proteomes" id="UP001054837"/>
    </source>
</evidence>
<evidence type="ECO:0000259" key="1">
    <source>
        <dbReference type="PROSITE" id="PS50994"/>
    </source>
</evidence>
<dbReference type="InterPro" id="IPR036397">
    <property type="entry name" value="RNaseH_sf"/>
</dbReference>
<keyword evidence="3" id="KW-1185">Reference proteome</keyword>
<keyword evidence="2" id="KW-0548">Nucleotidyltransferase</keyword>
<name>A0AAV4MHI8_9ARAC</name>
<dbReference type="InterPro" id="IPR001584">
    <property type="entry name" value="Integrase_cat-core"/>
</dbReference>
<proteinExistence type="predicted"/>
<sequence length="321" mass="37382">MEEGIQHLQIETGVPRGNGQIERIHRTLIPNNILTKLSLEDATKWYRYVDKLQRILNSTTNRSTKWTPFELLTGVKMKNKEDIKIISLLEEEINEEFQFQRSRIRQEAKANIQRIQAENKKAYDKKRKKAIKYHIGDLVAIQRTQFGVGLKLRPKFLGPYKVTKVYQRDRLIRQGHIVNVNSEPLPNIQSIAIHLKRARSAESSFSRELPRQRALSAESSFGRVLIRQRAPSVESSIGRELFRQRAHSAEYSFGRVLIRQSALSVECSFGRELNRQRTPSAESSFGRVFLRELFLQSRFCRELNRHRALSAENSFGRVLLR</sequence>
<dbReference type="PANTHER" id="PTHR37984:SF15">
    <property type="entry name" value="INTEGRASE CATALYTIC DOMAIN-CONTAINING PROTEIN"/>
    <property type="match status" value="1"/>
</dbReference>
<dbReference type="InterPro" id="IPR050951">
    <property type="entry name" value="Retrovirus_Pol_polyprotein"/>
</dbReference>
<comment type="caution">
    <text evidence="2">The sequence shown here is derived from an EMBL/GenBank/DDBJ whole genome shotgun (WGS) entry which is preliminary data.</text>
</comment>
<keyword evidence="2" id="KW-0695">RNA-directed DNA polymerase</keyword>
<dbReference type="InterPro" id="IPR012337">
    <property type="entry name" value="RNaseH-like_sf"/>
</dbReference>
<dbReference type="GO" id="GO:0015074">
    <property type="term" value="P:DNA integration"/>
    <property type="evidence" value="ECO:0007669"/>
    <property type="project" value="InterPro"/>
</dbReference>
<dbReference type="PROSITE" id="PS50994">
    <property type="entry name" value="INTEGRASE"/>
    <property type="match status" value="1"/>
</dbReference>
<dbReference type="AlphaFoldDB" id="A0AAV4MHI8"/>
<evidence type="ECO:0000313" key="2">
    <source>
        <dbReference type="EMBL" id="GIX71979.1"/>
    </source>
</evidence>
<dbReference type="Proteomes" id="UP001054837">
    <property type="component" value="Unassembled WGS sequence"/>
</dbReference>